<feature type="compositionally biased region" description="Polar residues" evidence="1">
    <location>
        <begin position="1"/>
        <end position="13"/>
    </location>
</feature>
<evidence type="ECO:0000313" key="2">
    <source>
        <dbReference type="EMBL" id="CAJ29733.1"/>
    </source>
</evidence>
<keyword evidence="3" id="KW-1185">Reference proteome</keyword>
<evidence type="ECO:0000313" key="3">
    <source>
        <dbReference type="Proteomes" id="UP000001531"/>
    </source>
</evidence>
<organism evidence="2 3">
    <name type="scientific">Corynebacterium phage BFK20</name>
    <dbReference type="NCBI Taxonomy" id="28358"/>
    <lineage>
        <taxon>Viruses</taxon>
        <taxon>Duplodnaviria</taxon>
        <taxon>Heunggongvirae</taxon>
        <taxon>Uroviricota</taxon>
        <taxon>Caudoviricetes</taxon>
        <taxon>Sasvirus</taxon>
        <taxon>Sasvirus BFK20</taxon>
    </lineage>
</organism>
<protein>
    <submittedName>
        <fullName evidence="2">Gp50</fullName>
    </submittedName>
</protein>
<dbReference type="EMBL" id="AJ278322">
    <property type="protein sequence ID" value="CAJ29733.1"/>
    <property type="molecule type" value="Genomic_DNA"/>
</dbReference>
<dbReference type="RefSeq" id="YP_001456780.1">
    <property type="nucleotide sequence ID" value="NC_009799.3"/>
</dbReference>
<proteinExistence type="predicted"/>
<reference evidence="2 3" key="4">
    <citation type="journal article" date="2007" name="Virology">
        <title>Transcriptional profiling of bacteriophage BFK20: coexpression interrogated by "guilt-by-association" algorithm.</title>
        <authorList>
            <person name="Majtan T."/>
            <person name="Halgasova N."/>
            <person name="Bukovska G."/>
            <person name="Timko J."/>
        </authorList>
    </citation>
    <scope>NUCLEOTIDE SEQUENCE [LARGE SCALE GENOMIC DNA]</scope>
</reference>
<sequence>MMWGKYSTSNNAYSRRPTLGRPPHNKDVNLKFASRNLSDGAYISAYLLPEHEELLTLL</sequence>
<name>Q3V5E5_9CAUD</name>
<dbReference type="Proteomes" id="UP000001531">
    <property type="component" value="Segment"/>
</dbReference>
<feature type="region of interest" description="Disordered" evidence="1">
    <location>
        <begin position="1"/>
        <end position="26"/>
    </location>
</feature>
<evidence type="ECO:0000256" key="1">
    <source>
        <dbReference type="SAM" id="MobiDB-lite"/>
    </source>
</evidence>
<dbReference type="KEGG" id="vg:5580359"/>
<accession>Q3V5E5</accession>
<reference evidence="2 3" key="3">
    <citation type="journal article" date="2006" name="Virology">
        <title>Complete nucleotide sequence and genome analysis of bacteriophage BFK20--a lytic phage of the industrial producer Brevibacterium flavum.</title>
        <authorList>
            <person name="Bukovska G."/>
            <person name="Klucar L."/>
            <person name="Vlcek C."/>
            <person name="Adamovic J."/>
            <person name="Turna J."/>
            <person name="Timko J."/>
        </authorList>
    </citation>
    <scope>NUCLEOTIDE SEQUENCE [LARGE SCALE GENOMIC DNA]</scope>
</reference>
<dbReference type="GeneID" id="5580359"/>
<reference evidence="2 3" key="1">
    <citation type="journal article" date="1992" name="J. Gen. Microbiol.">
        <title>Characterization of bacteriophage BFK20 from Brevibacterium flavum.</title>
        <authorList>
            <person name="Koptides M."/>
            <person name="Barak I."/>
            <person name="Sisova M."/>
            <person name="Baloghova E."/>
            <person name="Ugorcakova J."/>
        </authorList>
    </citation>
    <scope>NUCLEOTIDE SEQUENCE [LARGE SCALE GENOMIC DNA]</scope>
</reference>
<gene>
    <name evidence="2" type="primary">ORF50</name>
</gene>
<reference evidence="2 3" key="2">
    <citation type="journal article" date="1994" name="Acta Virol.">
        <title>Characterization and sequence analysis of the F2 promoter from corynephage BFK20.</title>
        <authorList>
            <person name="Koptides M."/>
            <person name="Ugorcakova J."/>
            <person name="Baloghova E."/>
            <person name="Bukovska G."/>
            <person name="Timko J."/>
        </authorList>
    </citation>
    <scope>NUCLEOTIDE SEQUENCE [LARGE SCALE GENOMIC DNA]</scope>
</reference>